<evidence type="ECO:0000313" key="1">
    <source>
        <dbReference type="EMBL" id="KAB2929092.1"/>
    </source>
</evidence>
<gene>
    <name evidence="1" type="ORF">F9K24_20890</name>
</gene>
<name>A0A833GXM3_9LEPT</name>
<evidence type="ECO:0000313" key="2">
    <source>
        <dbReference type="Proteomes" id="UP000460298"/>
    </source>
</evidence>
<proteinExistence type="predicted"/>
<reference evidence="1 2" key="1">
    <citation type="submission" date="2019-10" db="EMBL/GenBank/DDBJ databases">
        <title>Extracellular Electron Transfer in a Candidatus Methanoperedens spp. Enrichment Culture.</title>
        <authorList>
            <person name="Berger S."/>
            <person name="Rangel Shaw D."/>
            <person name="Berben T."/>
            <person name="In 'T Zandt M."/>
            <person name="Frank J."/>
            <person name="Reimann J."/>
            <person name="Jetten M.S.M."/>
            <person name="Welte C.U."/>
        </authorList>
    </citation>
    <scope>NUCLEOTIDE SEQUENCE [LARGE SCALE GENOMIC DNA]</scope>
    <source>
        <strain evidence="1">SB12</strain>
    </source>
</reference>
<organism evidence="1 2">
    <name type="scientific">Leptonema illini</name>
    <dbReference type="NCBI Taxonomy" id="183"/>
    <lineage>
        <taxon>Bacteria</taxon>
        <taxon>Pseudomonadati</taxon>
        <taxon>Spirochaetota</taxon>
        <taxon>Spirochaetia</taxon>
        <taxon>Leptospirales</taxon>
        <taxon>Leptospiraceae</taxon>
        <taxon>Leptonema</taxon>
    </lineage>
</organism>
<dbReference type="AlphaFoldDB" id="A0A833GXM3"/>
<sequence length="133" mass="15079">MTSSIGNAIRQDCKKAALILWLPFTLLLSCQELTVRQNYSGFRAEEEIAVFAQRGHKFRLQGDLNPPVDRLQLTPGTYMIEYMDQFSKVRGAAYCDVKAGVQYNIEPRGFRDFPDQMKRMIVGGCVALPAEKK</sequence>
<accession>A0A833GXM3</accession>
<dbReference type="Proteomes" id="UP000460298">
    <property type="component" value="Unassembled WGS sequence"/>
</dbReference>
<dbReference type="EMBL" id="WBUI01000037">
    <property type="protein sequence ID" value="KAB2929092.1"/>
    <property type="molecule type" value="Genomic_DNA"/>
</dbReference>
<comment type="caution">
    <text evidence="1">The sequence shown here is derived from an EMBL/GenBank/DDBJ whole genome shotgun (WGS) entry which is preliminary data.</text>
</comment>
<protein>
    <submittedName>
        <fullName evidence="1">Uncharacterized protein</fullName>
    </submittedName>
</protein>